<keyword evidence="2" id="KW-1185">Reference proteome</keyword>
<gene>
    <name evidence="1" type="ORF">DES54_10449</name>
</gene>
<dbReference type="Proteomes" id="UP000253046">
    <property type="component" value="Unassembled WGS sequence"/>
</dbReference>
<reference evidence="1 2" key="1">
    <citation type="submission" date="2018-06" db="EMBL/GenBank/DDBJ databases">
        <title>Genomic Encyclopedia of Type Strains, Phase IV (KMG-IV): sequencing the most valuable type-strain genomes for metagenomic binning, comparative biology and taxonomic classification.</title>
        <authorList>
            <person name="Goeker M."/>
        </authorList>
    </citation>
    <scope>NUCLEOTIDE SEQUENCE [LARGE SCALE GENOMIC DNA]</scope>
    <source>
        <strain evidence="1 2">DSM 30166</strain>
    </source>
</reference>
<evidence type="ECO:0000313" key="1">
    <source>
        <dbReference type="EMBL" id="RBP65785.1"/>
    </source>
</evidence>
<proteinExistence type="predicted"/>
<dbReference type="AlphaFoldDB" id="A0A366I8C5"/>
<dbReference type="GO" id="GO:0030151">
    <property type="term" value="F:molybdenum ion binding"/>
    <property type="evidence" value="ECO:0007669"/>
    <property type="project" value="InterPro"/>
</dbReference>
<dbReference type="InterPro" id="IPR006975">
    <property type="entry name" value="NifQ"/>
</dbReference>
<sequence length="175" mass="20231">MMTILSTPLAWLRYLVDNHLRGLARFPAQMHLNNDDWQRLLQRVGRETPARPAPLAQQDALLSMLLRSRQPECEQLADWLLQYMDEDAAPMHWLIASASMSFNHLWQDLGLASRDELRELMTVCFAPLVEMNAQNMRWKKFFYRQLCLSVDGELTCRSPSCESCSEVAVCFAPEV</sequence>
<dbReference type="Pfam" id="PF04891">
    <property type="entry name" value="NifQ"/>
    <property type="match status" value="1"/>
</dbReference>
<organism evidence="1 2">
    <name type="scientific">Brenneria salicis ATCC 15712 = DSM 30166</name>
    <dbReference type="NCBI Taxonomy" id="714314"/>
    <lineage>
        <taxon>Bacteria</taxon>
        <taxon>Pseudomonadati</taxon>
        <taxon>Pseudomonadota</taxon>
        <taxon>Gammaproteobacteria</taxon>
        <taxon>Enterobacterales</taxon>
        <taxon>Pectobacteriaceae</taxon>
        <taxon>Brenneria</taxon>
    </lineage>
</organism>
<dbReference type="GO" id="GO:0009399">
    <property type="term" value="P:nitrogen fixation"/>
    <property type="evidence" value="ECO:0007669"/>
    <property type="project" value="InterPro"/>
</dbReference>
<comment type="caution">
    <text evidence="1">The sequence shown here is derived from an EMBL/GenBank/DDBJ whole genome shotgun (WGS) entry which is preliminary data.</text>
</comment>
<evidence type="ECO:0000313" key="2">
    <source>
        <dbReference type="Proteomes" id="UP000253046"/>
    </source>
</evidence>
<dbReference type="EMBL" id="QNRY01000004">
    <property type="protein sequence ID" value="RBP65785.1"/>
    <property type="molecule type" value="Genomic_DNA"/>
</dbReference>
<protein>
    <submittedName>
        <fullName evidence="1">Nitrogen fixation protein NifQ</fullName>
    </submittedName>
</protein>
<accession>A0A366I8C5</accession>
<name>A0A366I8C5_9GAMM</name>